<sequence length="81" mass="8709">MPKSGAAVGLQLLVDVLQPARHLGWDFTLPKLGCARHGDQLTWYTAVGAHVPNLEASALLPELLFGSDLVHDADALYFADL</sequence>
<name>A0AAD3S8Y3_NEPGR</name>
<keyword evidence="2" id="KW-1185">Reference proteome</keyword>
<evidence type="ECO:0000313" key="2">
    <source>
        <dbReference type="Proteomes" id="UP001279734"/>
    </source>
</evidence>
<organism evidence="1 2">
    <name type="scientific">Nepenthes gracilis</name>
    <name type="common">Slender pitcher plant</name>
    <dbReference type="NCBI Taxonomy" id="150966"/>
    <lineage>
        <taxon>Eukaryota</taxon>
        <taxon>Viridiplantae</taxon>
        <taxon>Streptophyta</taxon>
        <taxon>Embryophyta</taxon>
        <taxon>Tracheophyta</taxon>
        <taxon>Spermatophyta</taxon>
        <taxon>Magnoliopsida</taxon>
        <taxon>eudicotyledons</taxon>
        <taxon>Gunneridae</taxon>
        <taxon>Pentapetalae</taxon>
        <taxon>Caryophyllales</taxon>
        <taxon>Nepenthaceae</taxon>
        <taxon>Nepenthes</taxon>
    </lineage>
</organism>
<evidence type="ECO:0000313" key="1">
    <source>
        <dbReference type="EMBL" id="GMH06246.1"/>
    </source>
</evidence>
<comment type="caution">
    <text evidence="1">The sequence shown here is derived from an EMBL/GenBank/DDBJ whole genome shotgun (WGS) entry which is preliminary data.</text>
</comment>
<reference evidence="1" key="1">
    <citation type="submission" date="2023-05" db="EMBL/GenBank/DDBJ databases">
        <title>Nepenthes gracilis genome sequencing.</title>
        <authorList>
            <person name="Fukushima K."/>
        </authorList>
    </citation>
    <scope>NUCLEOTIDE SEQUENCE</scope>
    <source>
        <strain evidence="1">SING2019-196</strain>
    </source>
</reference>
<dbReference type="AlphaFoldDB" id="A0AAD3S8Y3"/>
<protein>
    <submittedName>
        <fullName evidence="1">Uncharacterized protein</fullName>
    </submittedName>
</protein>
<dbReference type="Proteomes" id="UP001279734">
    <property type="component" value="Unassembled WGS sequence"/>
</dbReference>
<dbReference type="EMBL" id="BSYO01000006">
    <property type="protein sequence ID" value="GMH06246.1"/>
    <property type="molecule type" value="Genomic_DNA"/>
</dbReference>
<accession>A0AAD3S8Y3</accession>
<proteinExistence type="predicted"/>
<gene>
    <name evidence="1" type="ORF">Nepgr_008086</name>
</gene>